<feature type="domain" description="C2H2-type" evidence="7">
    <location>
        <begin position="193"/>
        <end position="221"/>
    </location>
</feature>
<evidence type="ECO:0000256" key="1">
    <source>
        <dbReference type="ARBA" id="ARBA00022723"/>
    </source>
</evidence>
<keyword evidence="9" id="KW-1185">Reference proteome</keyword>
<feature type="domain" description="C2H2-type" evidence="7">
    <location>
        <begin position="518"/>
        <end position="545"/>
    </location>
</feature>
<dbReference type="OrthoDB" id="3561125at2759"/>
<evidence type="ECO:0000256" key="5">
    <source>
        <dbReference type="PROSITE-ProRule" id="PRU00042"/>
    </source>
</evidence>
<dbReference type="Gene3D" id="3.30.160.60">
    <property type="entry name" value="Classic Zinc Finger"/>
    <property type="match status" value="6"/>
</dbReference>
<accession>A0A9P0FC06</accession>
<evidence type="ECO:0000313" key="8">
    <source>
        <dbReference type="EMBL" id="CAH0549629.1"/>
    </source>
</evidence>
<name>A0A9P0FC06_BRAAE</name>
<sequence length="610" mass="71148">MEQIVVKVEPEELVDDSVGDILLKYDIPSTSADQEMLSSSGIAVKHEIKESDDDEVLLNKGLGSMMYYVRSKTNDSDEESEDFDHEIEDFLCNIKEEERYSDFSEEDDKNLSNKEEKDEDEAMIESKIEVEYHGLECYESGADSEVVNKETPLKTEEKGFEKNPGYECKGQLGLSREKECLKARVGVGEVKLFECDICPKKYKTRRSLTCHKKYVHEKDNLKELKCGHCAFVTANRSNLNVHLKIHDKEKYLRCNFCEFMTTKLYYLNAHIISRHKSENKGENKIKITSKIYQCSNCSYSAVYKSSYDAHIKVCLKLENVQQYECHLCHYKTIHKFGLKKHMKIHNKTKEFKCLFCPKESNHKYNLDGHILTKHSHLLNESNRSIITSKVHSCHLCNYKTTNIGDLKKHVHEKDKLKQLKCGHCAFVTAHRGNLNVHLKIHDKEKSLRCNFCEFTTTKLTNLNAHIISRHKSENEGENKIKITSKIYQCSNCSYSAVYKASYESHIKVCLKLKNLQQYECHVCQYKTIHKFHLKNHIKIHDKTKEFKCLFCPKESNHKYNLDNHILIKHSDMLNESNRSIITSKVHSCQHCTYKTTNICDFKKHLHKKDK</sequence>
<dbReference type="SUPFAM" id="SSF57667">
    <property type="entry name" value="beta-beta-alpha zinc fingers"/>
    <property type="match status" value="4"/>
</dbReference>
<dbReference type="PROSITE" id="PS50157">
    <property type="entry name" value="ZINC_FINGER_C2H2_2"/>
    <property type="match status" value="5"/>
</dbReference>
<dbReference type="GO" id="GO:0008270">
    <property type="term" value="F:zinc ion binding"/>
    <property type="evidence" value="ECO:0007669"/>
    <property type="project" value="UniProtKB-KW"/>
</dbReference>
<dbReference type="InterPro" id="IPR050688">
    <property type="entry name" value="Zinc_finger/UBP_domain"/>
</dbReference>
<evidence type="ECO:0000256" key="3">
    <source>
        <dbReference type="ARBA" id="ARBA00022771"/>
    </source>
</evidence>
<proteinExistence type="predicted"/>
<protein>
    <recommendedName>
        <fullName evidence="7">C2H2-type domain-containing protein</fullName>
    </recommendedName>
</protein>
<evidence type="ECO:0000259" key="7">
    <source>
        <dbReference type="PROSITE" id="PS50157"/>
    </source>
</evidence>
<reference evidence="8" key="1">
    <citation type="submission" date="2021-12" db="EMBL/GenBank/DDBJ databases">
        <authorList>
            <person name="King R."/>
        </authorList>
    </citation>
    <scope>NUCLEOTIDE SEQUENCE</scope>
</reference>
<feature type="domain" description="C2H2-type" evidence="7">
    <location>
        <begin position="323"/>
        <end position="350"/>
    </location>
</feature>
<feature type="non-terminal residue" evidence="8">
    <location>
        <position position="610"/>
    </location>
</feature>
<dbReference type="AlphaFoldDB" id="A0A9P0FC06"/>
<feature type="region of interest" description="Disordered" evidence="6">
    <location>
        <begin position="100"/>
        <end position="122"/>
    </location>
</feature>
<evidence type="ECO:0000313" key="9">
    <source>
        <dbReference type="Proteomes" id="UP001154078"/>
    </source>
</evidence>
<dbReference type="Proteomes" id="UP001154078">
    <property type="component" value="Chromosome 11"/>
</dbReference>
<evidence type="ECO:0000256" key="6">
    <source>
        <dbReference type="SAM" id="MobiDB-lite"/>
    </source>
</evidence>
<organism evidence="8 9">
    <name type="scientific">Brassicogethes aeneus</name>
    <name type="common">Rape pollen beetle</name>
    <name type="synonym">Meligethes aeneus</name>
    <dbReference type="NCBI Taxonomy" id="1431903"/>
    <lineage>
        <taxon>Eukaryota</taxon>
        <taxon>Metazoa</taxon>
        <taxon>Ecdysozoa</taxon>
        <taxon>Arthropoda</taxon>
        <taxon>Hexapoda</taxon>
        <taxon>Insecta</taxon>
        <taxon>Pterygota</taxon>
        <taxon>Neoptera</taxon>
        <taxon>Endopterygota</taxon>
        <taxon>Coleoptera</taxon>
        <taxon>Polyphaga</taxon>
        <taxon>Cucujiformia</taxon>
        <taxon>Nitidulidae</taxon>
        <taxon>Meligethinae</taxon>
        <taxon>Brassicogethes</taxon>
    </lineage>
</organism>
<dbReference type="InterPro" id="IPR013087">
    <property type="entry name" value="Znf_C2H2_type"/>
</dbReference>
<dbReference type="GO" id="GO:0005634">
    <property type="term" value="C:nucleus"/>
    <property type="evidence" value="ECO:0007669"/>
    <property type="project" value="TreeGrafter"/>
</dbReference>
<evidence type="ECO:0000256" key="4">
    <source>
        <dbReference type="ARBA" id="ARBA00022833"/>
    </source>
</evidence>
<feature type="domain" description="C2H2-type" evidence="7">
    <location>
        <begin position="419"/>
        <end position="446"/>
    </location>
</feature>
<keyword evidence="4" id="KW-0862">Zinc</keyword>
<keyword evidence="3 5" id="KW-0863">Zinc-finger</keyword>
<dbReference type="PANTHER" id="PTHR24403:SF67">
    <property type="entry name" value="FI01116P-RELATED"/>
    <property type="match status" value="1"/>
</dbReference>
<dbReference type="EMBL" id="OV121142">
    <property type="protein sequence ID" value="CAH0549629.1"/>
    <property type="molecule type" value="Genomic_DNA"/>
</dbReference>
<feature type="domain" description="C2H2-type" evidence="7">
    <location>
        <begin position="224"/>
        <end position="251"/>
    </location>
</feature>
<keyword evidence="2" id="KW-0677">Repeat</keyword>
<dbReference type="InterPro" id="IPR036236">
    <property type="entry name" value="Znf_C2H2_sf"/>
</dbReference>
<evidence type="ECO:0000256" key="2">
    <source>
        <dbReference type="ARBA" id="ARBA00022737"/>
    </source>
</evidence>
<dbReference type="SMART" id="SM00355">
    <property type="entry name" value="ZnF_C2H2"/>
    <property type="match status" value="13"/>
</dbReference>
<dbReference type="PANTHER" id="PTHR24403">
    <property type="entry name" value="ZINC FINGER PROTEIN"/>
    <property type="match status" value="1"/>
</dbReference>
<keyword evidence="1" id="KW-0479">Metal-binding</keyword>
<dbReference type="GO" id="GO:0045944">
    <property type="term" value="P:positive regulation of transcription by RNA polymerase II"/>
    <property type="evidence" value="ECO:0007669"/>
    <property type="project" value="TreeGrafter"/>
</dbReference>
<gene>
    <name evidence="8" type="ORF">MELIAE_LOCUS2718</name>
</gene>
<dbReference type="PROSITE" id="PS00028">
    <property type="entry name" value="ZINC_FINGER_C2H2_1"/>
    <property type="match status" value="1"/>
</dbReference>